<sequence length="317" mass="34477">MNLRTRVLVGALRRLPKPDPPTAAYLSGVRRELPRPLARVVLGPVGRDVAIDDLSVPVEGARLRVRLYRRHGVEGPTPLVVNFHGGGFVYGNLTASDWLCGNLAGRLPVTVASVDYRLAPEHPAPGPFSDCWLTTRWLVEHADRLGCDPLRVAVMGESAGGNLAALVALAARDRHRQDASWPALVAQLLLYPITDLTLASPSIEELPDAPMLQRRSLDWFGARYVPQGRPDSLDPADPWVSPLHAPDKSDLPRTLVVAAGQDPLRDDALRYADALEADGVEVRRVLYPEAIHGFASIPLFEPAARGALDEVVAELSR</sequence>
<dbReference type="Proteomes" id="UP000199092">
    <property type="component" value="Chromosome I"/>
</dbReference>
<evidence type="ECO:0000259" key="3">
    <source>
        <dbReference type="Pfam" id="PF07859"/>
    </source>
</evidence>
<name>A0A1H1UZM4_9ACTN</name>
<proteinExistence type="inferred from homology"/>
<protein>
    <submittedName>
        <fullName evidence="4">Acetyl esterase</fullName>
    </submittedName>
</protein>
<dbReference type="Pfam" id="PF07859">
    <property type="entry name" value="Abhydrolase_3"/>
    <property type="match status" value="1"/>
</dbReference>
<comment type="similarity">
    <text evidence="1">Belongs to the 'GDXG' lipolytic enzyme family.</text>
</comment>
<evidence type="ECO:0000256" key="2">
    <source>
        <dbReference type="ARBA" id="ARBA00022801"/>
    </source>
</evidence>
<dbReference type="STRING" id="546871.SAMN04488543_2354"/>
<accession>A0A1H1UZM4</accession>
<feature type="domain" description="Alpha/beta hydrolase fold-3" evidence="3">
    <location>
        <begin position="80"/>
        <end position="295"/>
    </location>
</feature>
<reference evidence="4 5" key="1">
    <citation type="submission" date="2016-10" db="EMBL/GenBank/DDBJ databases">
        <authorList>
            <person name="de Groot N.N."/>
        </authorList>
    </citation>
    <scope>NUCLEOTIDE SEQUENCE [LARGE SCALE GENOMIC DNA]</scope>
    <source>
        <strain evidence="4 5">DSM 21741</strain>
    </source>
</reference>
<evidence type="ECO:0000256" key="1">
    <source>
        <dbReference type="ARBA" id="ARBA00010515"/>
    </source>
</evidence>
<gene>
    <name evidence="4" type="ORF">SAMN04488543_2354</name>
</gene>
<evidence type="ECO:0000313" key="5">
    <source>
        <dbReference type="Proteomes" id="UP000199092"/>
    </source>
</evidence>
<dbReference type="Gene3D" id="3.40.50.1820">
    <property type="entry name" value="alpha/beta hydrolase"/>
    <property type="match status" value="1"/>
</dbReference>
<dbReference type="RefSeq" id="WP_091413061.1">
    <property type="nucleotide sequence ID" value="NZ_LT629749.1"/>
</dbReference>
<dbReference type="OrthoDB" id="3181909at2"/>
<dbReference type="PANTHER" id="PTHR48081:SF8">
    <property type="entry name" value="ALPHA_BETA HYDROLASE FOLD-3 DOMAIN-CONTAINING PROTEIN-RELATED"/>
    <property type="match status" value="1"/>
</dbReference>
<keyword evidence="5" id="KW-1185">Reference proteome</keyword>
<organism evidence="4 5">
    <name type="scientific">Friedmanniella luteola</name>
    <dbReference type="NCBI Taxonomy" id="546871"/>
    <lineage>
        <taxon>Bacteria</taxon>
        <taxon>Bacillati</taxon>
        <taxon>Actinomycetota</taxon>
        <taxon>Actinomycetes</taxon>
        <taxon>Propionibacteriales</taxon>
        <taxon>Nocardioidaceae</taxon>
        <taxon>Friedmanniella</taxon>
    </lineage>
</organism>
<dbReference type="InterPro" id="IPR013094">
    <property type="entry name" value="AB_hydrolase_3"/>
</dbReference>
<dbReference type="PROSITE" id="PS01173">
    <property type="entry name" value="LIPASE_GDXG_HIS"/>
    <property type="match status" value="1"/>
</dbReference>
<dbReference type="PANTHER" id="PTHR48081">
    <property type="entry name" value="AB HYDROLASE SUPERFAMILY PROTEIN C4A8.06C"/>
    <property type="match status" value="1"/>
</dbReference>
<dbReference type="EMBL" id="LT629749">
    <property type="protein sequence ID" value="SDS77359.1"/>
    <property type="molecule type" value="Genomic_DNA"/>
</dbReference>
<dbReference type="AlphaFoldDB" id="A0A1H1UZM4"/>
<dbReference type="GO" id="GO:0016787">
    <property type="term" value="F:hydrolase activity"/>
    <property type="evidence" value="ECO:0007669"/>
    <property type="project" value="UniProtKB-KW"/>
</dbReference>
<dbReference type="InterPro" id="IPR002168">
    <property type="entry name" value="Lipase_GDXG_HIS_AS"/>
</dbReference>
<dbReference type="SUPFAM" id="SSF53474">
    <property type="entry name" value="alpha/beta-Hydrolases"/>
    <property type="match status" value="1"/>
</dbReference>
<dbReference type="InterPro" id="IPR050300">
    <property type="entry name" value="GDXG_lipolytic_enzyme"/>
</dbReference>
<evidence type="ECO:0000313" key="4">
    <source>
        <dbReference type="EMBL" id="SDS77359.1"/>
    </source>
</evidence>
<keyword evidence="2" id="KW-0378">Hydrolase</keyword>
<dbReference type="InterPro" id="IPR029058">
    <property type="entry name" value="AB_hydrolase_fold"/>
</dbReference>